<organism evidence="1 2">
    <name type="scientific">Methylocystis hirsuta</name>
    <dbReference type="NCBI Taxonomy" id="369798"/>
    <lineage>
        <taxon>Bacteria</taxon>
        <taxon>Pseudomonadati</taxon>
        <taxon>Pseudomonadota</taxon>
        <taxon>Alphaproteobacteria</taxon>
        <taxon>Hyphomicrobiales</taxon>
        <taxon>Methylocystaceae</taxon>
        <taxon>Methylocystis</taxon>
    </lineage>
</organism>
<dbReference type="Proteomes" id="UP000268623">
    <property type="component" value="Unassembled WGS sequence"/>
</dbReference>
<comment type="caution">
    <text evidence="1">The sequence shown here is derived from an EMBL/GenBank/DDBJ whole genome shotgun (WGS) entry which is preliminary data.</text>
</comment>
<dbReference type="OrthoDB" id="8450336at2"/>
<dbReference type="EMBL" id="QWDD01000001">
    <property type="protein sequence ID" value="RNJ50399.1"/>
    <property type="molecule type" value="Genomic_DNA"/>
</dbReference>
<protein>
    <submittedName>
        <fullName evidence="1">Uncharacterized protein</fullName>
    </submittedName>
</protein>
<dbReference type="AlphaFoldDB" id="A0A3M9XQ31"/>
<accession>A0A3M9XQ31</accession>
<reference evidence="1 2" key="1">
    <citation type="submission" date="2018-08" db="EMBL/GenBank/DDBJ databases">
        <title>Genome sequence of Methylocystis hirsuta CSC1, a methanotroph able to accumulate PHAs.</title>
        <authorList>
            <person name="Bordel S."/>
            <person name="Rodriguez E."/>
            <person name="Gancedo J."/>
            <person name="Munoz R."/>
        </authorList>
    </citation>
    <scope>NUCLEOTIDE SEQUENCE [LARGE SCALE GENOMIC DNA]</scope>
    <source>
        <strain evidence="1 2">CSC1</strain>
    </source>
</reference>
<dbReference type="RefSeq" id="WP_123176335.1">
    <property type="nucleotide sequence ID" value="NZ_QWDD01000001.1"/>
</dbReference>
<name>A0A3M9XQ31_9HYPH</name>
<evidence type="ECO:0000313" key="2">
    <source>
        <dbReference type="Proteomes" id="UP000268623"/>
    </source>
</evidence>
<evidence type="ECO:0000313" key="1">
    <source>
        <dbReference type="EMBL" id="RNJ50399.1"/>
    </source>
</evidence>
<keyword evidence="2" id="KW-1185">Reference proteome</keyword>
<proteinExistence type="predicted"/>
<gene>
    <name evidence="1" type="ORF">D1O30_13210</name>
</gene>
<sequence>MFRKRKPSARESLVAGATLESLIERERAQPGHAPGMAALAAIVPTPLWRGNDQRVIRLIDLERRARFSRPLTDAT</sequence>